<comment type="caution">
    <text evidence="2">The sequence shown here is derived from an EMBL/GenBank/DDBJ whole genome shotgun (WGS) entry which is preliminary data.</text>
</comment>
<evidence type="ECO:0000259" key="1">
    <source>
        <dbReference type="Pfam" id="PF04965"/>
    </source>
</evidence>
<protein>
    <submittedName>
        <fullName evidence="2">GPW/gp25 family protein</fullName>
    </submittedName>
</protein>
<evidence type="ECO:0000313" key="2">
    <source>
        <dbReference type="EMBL" id="MDI5970974.1"/>
    </source>
</evidence>
<dbReference type="Pfam" id="PF04965">
    <property type="entry name" value="GPW_gp25"/>
    <property type="match status" value="1"/>
</dbReference>
<dbReference type="InterPro" id="IPR007048">
    <property type="entry name" value="IraD/Gp25-like"/>
</dbReference>
<dbReference type="EMBL" id="JABXJJ020000019">
    <property type="protein sequence ID" value="MDI5970974.1"/>
    <property type="molecule type" value="Genomic_DNA"/>
</dbReference>
<proteinExistence type="predicted"/>
<dbReference type="Gene3D" id="3.10.450.40">
    <property type="match status" value="1"/>
</dbReference>
<accession>A0AA90H0E4</accession>
<reference evidence="2" key="1">
    <citation type="submission" date="2023-05" db="EMBL/GenBank/DDBJ databases">
        <title>Streptantibioticus silvisoli sp. nov., acidotolerant actinomycetes 1 from pine litter.</title>
        <authorList>
            <person name="Swiecimska M."/>
            <person name="Golinska P."/>
            <person name="Sangal V."/>
            <person name="Wachnowicz B."/>
            <person name="Goodfellow M."/>
        </authorList>
    </citation>
    <scope>NUCLEOTIDE SEQUENCE</scope>
    <source>
        <strain evidence="2">SL13</strain>
    </source>
</reference>
<dbReference type="RefSeq" id="WP_271315360.1">
    <property type="nucleotide sequence ID" value="NZ_JABXJJ020000019.1"/>
</dbReference>
<dbReference type="AlphaFoldDB" id="A0AA90H0E4"/>
<sequence>MSSGFIGRGWAFPLRVSATGGMGMVDKDREIAEAIRLVLGTAPGERPMRPEFGCGIHDYVFAPGDVATAGRMAREVRIALERWEPRIDVDDVVIAFDSVDDGTLYIDVHYTVRSTDDRRNLVFPFYTIPSAGETTADGGSR</sequence>
<name>A0AA90H0E4_9ACTN</name>
<dbReference type="SUPFAM" id="SSF160719">
    <property type="entry name" value="gpW/gp25-like"/>
    <property type="match status" value="1"/>
</dbReference>
<gene>
    <name evidence="2" type="ORF">POF50_016760</name>
</gene>
<feature type="domain" description="IraD/Gp25-like" evidence="1">
    <location>
        <begin position="27"/>
        <end position="116"/>
    </location>
</feature>
<organism evidence="2">
    <name type="scientific">Streptantibioticus silvisoli</name>
    <dbReference type="NCBI Taxonomy" id="2705255"/>
    <lineage>
        <taxon>Bacteria</taxon>
        <taxon>Bacillati</taxon>
        <taxon>Actinomycetota</taxon>
        <taxon>Actinomycetes</taxon>
        <taxon>Kitasatosporales</taxon>
        <taxon>Streptomycetaceae</taxon>
        <taxon>Streptantibioticus</taxon>
    </lineage>
</organism>